<dbReference type="EMBL" id="GGEC01081119">
    <property type="protein sequence ID" value="MBX61603.1"/>
    <property type="molecule type" value="Transcribed_RNA"/>
</dbReference>
<name>A0A2P2Q3W0_RHIMU</name>
<sequence>MTWMDRLNSTAWFCSPSLLLKSPTSIAMILYYTWLTGFPSQS</sequence>
<accession>A0A2P2Q3W0</accession>
<keyword evidence="1" id="KW-1133">Transmembrane helix</keyword>
<organism evidence="2">
    <name type="scientific">Rhizophora mucronata</name>
    <name type="common">Asiatic mangrove</name>
    <dbReference type="NCBI Taxonomy" id="61149"/>
    <lineage>
        <taxon>Eukaryota</taxon>
        <taxon>Viridiplantae</taxon>
        <taxon>Streptophyta</taxon>
        <taxon>Embryophyta</taxon>
        <taxon>Tracheophyta</taxon>
        <taxon>Spermatophyta</taxon>
        <taxon>Magnoliopsida</taxon>
        <taxon>eudicotyledons</taxon>
        <taxon>Gunneridae</taxon>
        <taxon>Pentapetalae</taxon>
        <taxon>rosids</taxon>
        <taxon>fabids</taxon>
        <taxon>Malpighiales</taxon>
        <taxon>Rhizophoraceae</taxon>
        <taxon>Rhizophora</taxon>
    </lineage>
</organism>
<feature type="transmembrane region" description="Helical" evidence="1">
    <location>
        <begin position="12"/>
        <end position="34"/>
    </location>
</feature>
<keyword evidence="1" id="KW-0812">Transmembrane</keyword>
<evidence type="ECO:0000313" key="2">
    <source>
        <dbReference type="EMBL" id="MBX61603.1"/>
    </source>
</evidence>
<reference evidence="2" key="1">
    <citation type="submission" date="2018-02" db="EMBL/GenBank/DDBJ databases">
        <title>Rhizophora mucronata_Transcriptome.</title>
        <authorList>
            <person name="Meera S.P."/>
            <person name="Sreeshan A."/>
            <person name="Augustine A."/>
        </authorList>
    </citation>
    <scope>NUCLEOTIDE SEQUENCE</scope>
    <source>
        <tissue evidence="2">Leaf</tissue>
    </source>
</reference>
<protein>
    <submittedName>
        <fullName evidence="2">Uncharacterized protein</fullName>
    </submittedName>
</protein>
<keyword evidence="1" id="KW-0472">Membrane</keyword>
<dbReference type="AlphaFoldDB" id="A0A2P2Q3W0"/>
<proteinExistence type="predicted"/>
<evidence type="ECO:0000256" key="1">
    <source>
        <dbReference type="SAM" id="Phobius"/>
    </source>
</evidence>